<gene>
    <name evidence="2" type="ORF">HJG54_12435</name>
</gene>
<evidence type="ECO:0000259" key="1">
    <source>
        <dbReference type="SMART" id="SM00287"/>
    </source>
</evidence>
<dbReference type="PANTHER" id="PTHR34408:SF2">
    <property type="entry name" value="CELL WALL-BINDING PROTEIN YWSB"/>
    <property type="match status" value="1"/>
</dbReference>
<reference evidence="2" key="1">
    <citation type="submission" date="2020-05" db="EMBL/GenBank/DDBJ databases">
        <authorList>
            <person name="Zhu T."/>
            <person name="Keshari N."/>
            <person name="Lu X."/>
        </authorList>
    </citation>
    <scope>NUCLEOTIDE SEQUENCE</scope>
    <source>
        <strain evidence="2">NK1-12</strain>
    </source>
</reference>
<dbReference type="PANTHER" id="PTHR34408">
    <property type="entry name" value="FAMILY PROTEIN, PUTATIVE-RELATED"/>
    <property type="match status" value="1"/>
</dbReference>
<feature type="domain" description="SH3b" evidence="1">
    <location>
        <begin position="215"/>
        <end position="273"/>
    </location>
</feature>
<evidence type="ECO:0000313" key="2">
    <source>
        <dbReference type="EMBL" id="WNZ23578.1"/>
    </source>
</evidence>
<dbReference type="SMART" id="SM00287">
    <property type="entry name" value="SH3b"/>
    <property type="match status" value="2"/>
</dbReference>
<dbReference type="Pfam" id="PF08239">
    <property type="entry name" value="SH3_3"/>
    <property type="match status" value="1"/>
</dbReference>
<dbReference type="EMBL" id="CP053586">
    <property type="protein sequence ID" value="WNZ23578.1"/>
    <property type="molecule type" value="Genomic_DNA"/>
</dbReference>
<dbReference type="AlphaFoldDB" id="A0AA96WEB5"/>
<sequence>MNYAEIAAWSKPAAQLSAHITTALAATLTTSLILAPNVALAVPLASEAQLNACTNAVIFRLNGVPRSAITTTAGSLAADGTGRVNWSTTNGGSGICWVDSTNQVLEVEVAVHAGITQTPRPITRPVMTSVTAGTPLQVATNGGNLNVRSGPGGEIVGSVADGSTVVLTGKTSDEWVEIEGGGWVSQHHLASANASAATPSNFEAAAPTVSPGTAARKAEVMASGGVNIRNSPNGEIIASLSQGTTVFLTGQVENGWAELEDGGWVVQDYLQYR</sequence>
<accession>A0AA96WEB5</accession>
<dbReference type="InterPro" id="IPR003646">
    <property type="entry name" value="SH3-like_bac-type"/>
</dbReference>
<name>A0AA96WEB5_9CYAN</name>
<dbReference type="Gene3D" id="2.30.30.40">
    <property type="entry name" value="SH3 Domains"/>
    <property type="match status" value="2"/>
</dbReference>
<dbReference type="InterPro" id="IPR052354">
    <property type="entry name" value="Cell_Wall_Dynamics_Protein"/>
</dbReference>
<organism evidence="2">
    <name type="scientific">Leptolyngbya sp. NK1-12</name>
    <dbReference type="NCBI Taxonomy" id="2547451"/>
    <lineage>
        <taxon>Bacteria</taxon>
        <taxon>Bacillati</taxon>
        <taxon>Cyanobacteriota</taxon>
        <taxon>Cyanophyceae</taxon>
        <taxon>Leptolyngbyales</taxon>
        <taxon>Leptolyngbyaceae</taxon>
        <taxon>Leptolyngbya group</taxon>
        <taxon>Leptolyngbya</taxon>
    </lineage>
</organism>
<dbReference type="RefSeq" id="WP_316435278.1">
    <property type="nucleotide sequence ID" value="NZ_CP053586.1"/>
</dbReference>
<proteinExistence type="predicted"/>
<protein>
    <submittedName>
        <fullName evidence="2">SH3 domain-containing protein</fullName>
    </submittedName>
</protein>
<feature type="domain" description="SH3b" evidence="1">
    <location>
        <begin position="134"/>
        <end position="193"/>
    </location>
</feature>